<dbReference type="SUPFAM" id="SSF51735">
    <property type="entry name" value="NAD(P)-binding Rossmann-fold domains"/>
    <property type="match status" value="1"/>
</dbReference>
<dbReference type="Pfam" id="PF01408">
    <property type="entry name" value="GFO_IDH_MocA"/>
    <property type="match status" value="1"/>
</dbReference>
<evidence type="ECO:0000259" key="4">
    <source>
        <dbReference type="Pfam" id="PF22725"/>
    </source>
</evidence>
<dbReference type="STRING" id="314283.MED297_05319"/>
<evidence type="ECO:0000256" key="1">
    <source>
        <dbReference type="ARBA" id="ARBA00010928"/>
    </source>
</evidence>
<evidence type="ECO:0000256" key="2">
    <source>
        <dbReference type="ARBA" id="ARBA00023002"/>
    </source>
</evidence>
<keyword evidence="2" id="KW-0560">Oxidoreductase</keyword>
<dbReference type="InterPro" id="IPR050984">
    <property type="entry name" value="Gfo/Idh/MocA_domain"/>
</dbReference>
<dbReference type="OrthoDB" id="9774191at2"/>
<dbReference type="Gene3D" id="3.40.50.720">
    <property type="entry name" value="NAD(P)-binding Rossmann-like Domain"/>
    <property type="match status" value="1"/>
</dbReference>
<keyword evidence="6" id="KW-1185">Reference proteome</keyword>
<sequence length="326" mass="35923">MIRWAVVGSGNMASLFLRDCQNSTQGRFTAVYSHNQERAETFAREHELESAYSDLDQMLASDAIDAVYIASTHPNHAPQAIKALQAGKHVLVEKPMALSESQTRAVFDAARQNNCFCAEALWTKFSPTYQSLIRQLREGRIGDVRHVSANFAFTIDLSDTRHRLLNPEHAGGALLDIGLYTLFLPMALMGEPTQTTAVVTHGEMGVDLSSDVILEFGEGRSAALSYRFDAMMPMKATISGSKGWVELEAPFFAGNALHWGEAGKPVVTEHVPLPNRGWGTEFDQVNTHIAAGDLEASVHTQQDSLQLARLLESLRREHGPIFPFES</sequence>
<protein>
    <submittedName>
        <fullName evidence="5">Putative oxidoreductase</fullName>
    </submittedName>
</protein>
<dbReference type="EMBL" id="AAOE01000031">
    <property type="protein sequence ID" value="EAR07838.1"/>
    <property type="molecule type" value="Genomic_DNA"/>
</dbReference>
<dbReference type="SUPFAM" id="SSF55347">
    <property type="entry name" value="Glyceraldehyde-3-phosphate dehydrogenase-like, C-terminal domain"/>
    <property type="match status" value="1"/>
</dbReference>
<dbReference type="InterPro" id="IPR036291">
    <property type="entry name" value="NAD(P)-bd_dom_sf"/>
</dbReference>
<name>A4BJ85_9GAMM</name>
<dbReference type="Gene3D" id="3.30.360.10">
    <property type="entry name" value="Dihydrodipicolinate Reductase, domain 2"/>
    <property type="match status" value="1"/>
</dbReference>
<gene>
    <name evidence="5" type="ORF">MED297_05319</name>
</gene>
<dbReference type="InterPro" id="IPR055170">
    <property type="entry name" value="GFO_IDH_MocA-like_dom"/>
</dbReference>
<evidence type="ECO:0000313" key="6">
    <source>
        <dbReference type="Proteomes" id="UP000005953"/>
    </source>
</evidence>
<dbReference type="InterPro" id="IPR000683">
    <property type="entry name" value="Gfo/Idh/MocA-like_OxRdtase_N"/>
</dbReference>
<dbReference type="HOGENOM" id="CLU_023194_7_2_6"/>
<feature type="domain" description="GFO/IDH/MocA-like oxidoreductase" evidence="4">
    <location>
        <begin position="130"/>
        <end position="246"/>
    </location>
</feature>
<dbReference type="Pfam" id="PF22725">
    <property type="entry name" value="GFO_IDH_MocA_C3"/>
    <property type="match status" value="1"/>
</dbReference>
<organism evidence="5 6">
    <name type="scientific">Reinekea blandensis MED297</name>
    <dbReference type="NCBI Taxonomy" id="314283"/>
    <lineage>
        <taxon>Bacteria</taxon>
        <taxon>Pseudomonadati</taxon>
        <taxon>Pseudomonadota</taxon>
        <taxon>Gammaproteobacteria</taxon>
        <taxon>Oceanospirillales</taxon>
        <taxon>Saccharospirillaceae</taxon>
        <taxon>Reinekea</taxon>
    </lineage>
</organism>
<evidence type="ECO:0000259" key="3">
    <source>
        <dbReference type="Pfam" id="PF01408"/>
    </source>
</evidence>
<accession>A4BJ85</accession>
<dbReference type="Proteomes" id="UP000005953">
    <property type="component" value="Unassembled WGS sequence"/>
</dbReference>
<dbReference type="AlphaFoldDB" id="A4BJ85"/>
<reference evidence="5 6" key="1">
    <citation type="submission" date="2006-02" db="EMBL/GenBank/DDBJ databases">
        <authorList>
            <person name="Pinhassi J."/>
            <person name="Pedros-Alio C."/>
            <person name="Ferriera S."/>
            <person name="Johnson J."/>
            <person name="Kravitz S."/>
            <person name="Halpern A."/>
            <person name="Remington K."/>
            <person name="Beeson K."/>
            <person name="Tran B."/>
            <person name="Rogers Y.-H."/>
            <person name="Friedman R."/>
            <person name="Venter J.C."/>
        </authorList>
    </citation>
    <scope>NUCLEOTIDE SEQUENCE [LARGE SCALE GENOMIC DNA]</scope>
    <source>
        <strain evidence="5 6">MED297</strain>
    </source>
</reference>
<dbReference type="GO" id="GO:0000166">
    <property type="term" value="F:nucleotide binding"/>
    <property type="evidence" value="ECO:0007669"/>
    <property type="project" value="InterPro"/>
</dbReference>
<feature type="domain" description="Gfo/Idh/MocA-like oxidoreductase N-terminal" evidence="3">
    <location>
        <begin position="2"/>
        <end position="118"/>
    </location>
</feature>
<evidence type="ECO:0000313" key="5">
    <source>
        <dbReference type="EMBL" id="EAR07838.1"/>
    </source>
</evidence>
<comment type="caution">
    <text evidence="5">The sequence shown here is derived from an EMBL/GenBank/DDBJ whole genome shotgun (WGS) entry which is preliminary data.</text>
</comment>
<comment type="similarity">
    <text evidence="1">Belongs to the Gfo/Idh/MocA family.</text>
</comment>
<proteinExistence type="inferred from homology"/>
<dbReference type="PANTHER" id="PTHR22604">
    <property type="entry name" value="OXIDOREDUCTASES"/>
    <property type="match status" value="1"/>
</dbReference>
<dbReference type="PANTHER" id="PTHR22604:SF105">
    <property type="entry name" value="TRANS-1,2-DIHYDROBENZENE-1,2-DIOL DEHYDROGENASE"/>
    <property type="match status" value="1"/>
</dbReference>
<dbReference type="GO" id="GO:0016491">
    <property type="term" value="F:oxidoreductase activity"/>
    <property type="evidence" value="ECO:0007669"/>
    <property type="project" value="UniProtKB-KW"/>
</dbReference>
<dbReference type="RefSeq" id="WP_008048154.1">
    <property type="nucleotide sequence ID" value="NZ_CH724155.1"/>
</dbReference>